<dbReference type="SUPFAM" id="SSF52540">
    <property type="entry name" value="P-loop containing nucleoside triphosphate hydrolases"/>
    <property type="match status" value="1"/>
</dbReference>
<sequence>MRLEKLCLKNFRGYADSDFTLHPQFNLIVGENGAGKTSFLEAAAVAVGSWLLGFRGHDSRNILERDVRNVIEFVERRYRELPQYPVRITARGIIQFELAGRLDIEDGRTYESGGLSEKSSSSEKIVQWERSVEAAGGKTTRRGANDLKKIAESMAVGVLNQKPYVLPVIRYFGAGRLWESVRDTTGKALSKHKGKLPAELADDADELEKLLHESKKLSEPFYGYRMSVDKRCNPDDLIRWMGVERRNEIDEEVNSLALRLVYRAIETMLPEIEYARYSIKLRTLVLKYESGEWHTFSELSDGYRNVVAIASDLAIKAAMLNPQLAEQALQMTPGVVLIDELDLHLHPKWQRRIIEDLRRTFPLMQFICTTHSPFLIQSLRTGEELIVLDGQPPANLGQMPIQDIARGVMGAGNTDVSQRYEAMKQAAKDYLEILEEAARSPREAQEEFRHKLAEAIAPYANNPAYQAFLEMQRVSKLGE</sequence>
<dbReference type="RefSeq" id="WP_212689303.1">
    <property type="nucleotide sequence ID" value="NZ_JAGSPN010000017.1"/>
</dbReference>
<dbReference type="PANTHER" id="PTHR43581:SF2">
    <property type="entry name" value="EXCINUCLEASE ATPASE SUBUNIT"/>
    <property type="match status" value="1"/>
</dbReference>
<feature type="domain" description="AAA+ ATPase" evidence="1">
    <location>
        <begin position="22"/>
        <end position="415"/>
    </location>
</feature>
<dbReference type="GO" id="GO:0016887">
    <property type="term" value="F:ATP hydrolysis activity"/>
    <property type="evidence" value="ECO:0007669"/>
    <property type="project" value="InterPro"/>
</dbReference>
<accession>A0A941DNA1</accession>
<dbReference type="Pfam" id="PF13304">
    <property type="entry name" value="AAA_21"/>
    <property type="match status" value="1"/>
</dbReference>
<dbReference type="AlphaFoldDB" id="A0A941DNA1"/>
<dbReference type="SMART" id="SM00382">
    <property type="entry name" value="AAA"/>
    <property type="match status" value="1"/>
</dbReference>
<proteinExistence type="predicted"/>
<dbReference type="InterPro" id="IPR027417">
    <property type="entry name" value="P-loop_NTPase"/>
</dbReference>
<dbReference type="GO" id="GO:0005524">
    <property type="term" value="F:ATP binding"/>
    <property type="evidence" value="ECO:0007669"/>
    <property type="project" value="InterPro"/>
</dbReference>
<dbReference type="Pfam" id="PF13476">
    <property type="entry name" value="AAA_23"/>
    <property type="match status" value="1"/>
</dbReference>
<evidence type="ECO:0000259" key="1">
    <source>
        <dbReference type="SMART" id="SM00382"/>
    </source>
</evidence>
<protein>
    <submittedName>
        <fullName evidence="2">AAA family ATPase</fullName>
    </submittedName>
</protein>
<dbReference type="InterPro" id="IPR003593">
    <property type="entry name" value="AAA+_ATPase"/>
</dbReference>
<dbReference type="Gene3D" id="3.40.50.300">
    <property type="entry name" value="P-loop containing nucleotide triphosphate hydrolases"/>
    <property type="match status" value="1"/>
</dbReference>
<reference evidence="2" key="1">
    <citation type="submission" date="2021-04" db="EMBL/GenBank/DDBJ databases">
        <title>novel species isolated from subtropical streams in China.</title>
        <authorList>
            <person name="Lu H."/>
        </authorList>
    </citation>
    <scope>NUCLEOTIDE SEQUENCE</scope>
    <source>
        <strain evidence="2">LFS511W</strain>
    </source>
</reference>
<evidence type="ECO:0000313" key="2">
    <source>
        <dbReference type="EMBL" id="MBR7784033.1"/>
    </source>
</evidence>
<evidence type="ECO:0000313" key="3">
    <source>
        <dbReference type="Proteomes" id="UP000680067"/>
    </source>
</evidence>
<dbReference type="InterPro" id="IPR038729">
    <property type="entry name" value="Rad50/SbcC_AAA"/>
</dbReference>
<dbReference type="InterPro" id="IPR003959">
    <property type="entry name" value="ATPase_AAA_core"/>
</dbReference>
<dbReference type="EMBL" id="JAGSPN010000017">
    <property type="protein sequence ID" value="MBR7784033.1"/>
    <property type="molecule type" value="Genomic_DNA"/>
</dbReference>
<name>A0A941DNA1_9BURK</name>
<dbReference type="Proteomes" id="UP000680067">
    <property type="component" value="Unassembled WGS sequence"/>
</dbReference>
<keyword evidence="3" id="KW-1185">Reference proteome</keyword>
<organism evidence="2 3">
    <name type="scientific">Undibacterium luofuense</name>
    <dbReference type="NCBI Taxonomy" id="2828733"/>
    <lineage>
        <taxon>Bacteria</taxon>
        <taxon>Pseudomonadati</taxon>
        <taxon>Pseudomonadota</taxon>
        <taxon>Betaproteobacteria</taxon>
        <taxon>Burkholderiales</taxon>
        <taxon>Oxalobacteraceae</taxon>
        <taxon>Undibacterium</taxon>
    </lineage>
</organism>
<gene>
    <name evidence="2" type="ORF">KDM89_17950</name>
</gene>
<dbReference type="GO" id="GO:0006302">
    <property type="term" value="P:double-strand break repair"/>
    <property type="evidence" value="ECO:0007669"/>
    <property type="project" value="InterPro"/>
</dbReference>
<dbReference type="PANTHER" id="PTHR43581">
    <property type="entry name" value="ATP/GTP PHOSPHATASE"/>
    <property type="match status" value="1"/>
</dbReference>
<dbReference type="InterPro" id="IPR051396">
    <property type="entry name" value="Bact_Antivir_Def_Nuclease"/>
</dbReference>
<comment type="caution">
    <text evidence="2">The sequence shown here is derived from an EMBL/GenBank/DDBJ whole genome shotgun (WGS) entry which is preliminary data.</text>
</comment>